<evidence type="ECO:0000313" key="5">
    <source>
        <dbReference type="Proteomes" id="UP000396835"/>
    </source>
</evidence>
<dbReference type="PANTHER" id="PTHR36504:SF1">
    <property type="entry name" value="LIPOPOLYSACCHARIDE EXPORT SYSTEM PROTEIN LPTA"/>
    <property type="match status" value="1"/>
</dbReference>
<dbReference type="RefSeq" id="WP_131751606.1">
    <property type="nucleotide sequence ID" value="NZ_CAACYH010000004.1"/>
</dbReference>
<dbReference type="InterPro" id="IPR005653">
    <property type="entry name" value="OstA-like_N"/>
</dbReference>
<sequence length="572" mass="65869">MQRKYIRTHFLNKHRYLLIGILCLFGICLLSAQDKKTKTATSKNKVVATDKQQAPAAGKQKTRVDLLYADEAQADKLSRPDVQILVGSVRLKHDSMYMFCDSALIFEKINSVEAFGNVRMEQGDTLFIYGDYLYYDGMSQLAILRENVRMINRKTELTTDSLNYDRLYNLGYYFEGGTLTDEENVLTSEWGEYSPTTKLAVFNHDVKLVNPKFVLTSDTLKYSTETKVATILGPSDIVSEQNHIYSERGVYNTITEQAELLDRSILTNEGKKLTGDSLFYDRKLGYGEAFDNVQMNDTVNRNMLTGDYCFYNELTGNAVATQRAMAVDYSQGDSLFMHADTLRLITYHLNTDSMYREMRAYHKVRAYRTDVQAVCDSLVYNSKDSCMTMYTDPILWHGKQQLLGEEIKVYMNDSTIDWAHIIRQALTVEKMDSIHYNQVSGKEMKAFFIDGDMRRVEVNGNVLVVYYPVEEKDSSLIMMNYSEGGLLKMYLKDRKMERGVFVGKTTGTAYPLDQIPAEKSKLPSFVWFDYIRPKNKEDIFEWRGKKAGEVLKKSDRKPVVSPRNMHIKRNKK</sequence>
<accession>A0A449I0Z3</accession>
<evidence type="ECO:0000256" key="1">
    <source>
        <dbReference type="ARBA" id="ARBA00022729"/>
    </source>
</evidence>
<reference evidence="4 5" key="1">
    <citation type="submission" date="2019-02" db="EMBL/GenBank/DDBJ databases">
        <authorList>
            <consortium name="Pathogen Informatics"/>
        </authorList>
    </citation>
    <scope>NUCLEOTIDE SEQUENCE [LARGE SCALE GENOMIC DNA]</scope>
    <source>
        <strain evidence="4 5">3012STDY7078512</strain>
    </source>
</reference>
<proteinExistence type="predicted"/>
<dbReference type="PANTHER" id="PTHR36504">
    <property type="entry name" value="LIPOPOLYSACCHARIDE EXPORT SYSTEM PROTEIN LPTA"/>
    <property type="match status" value="1"/>
</dbReference>
<dbReference type="GO" id="GO:0030288">
    <property type="term" value="C:outer membrane-bounded periplasmic space"/>
    <property type="evidence" value="ECO:0007669"/>
    <property type="project" value="TreeGrafter"/>
</dbReference>
<organism evidence="4 5">
    <name type="scientific">Prevotella heparinolytica</name>
    <dbReference type="NCBI Taxonomy" id="28113"/>
    <lineage>
        <taxon>Bacteria</taxon>
        <taxon>Pseudomonadati</taxon>
        <taxon>Bacteroidota</taxon>
        <taxon>Bacteroidia</taxon>
        <taxon>Bacteroidales</taxon>
        <taxon>Bacteroidaceae</taxon>
        <taxon>Bacteroides</taxon>
    </lineage>
</organism>
<dbReference type="GO" id="GO:0009279">
    <property type="term" value="C:cell outer membrane"/>
    <property type="evidence" value="ECO:0007669"/>
    <property type="project" value="TreeGrafter"/>
</dbReference>
<dbReference type="Gene3D" id="2.60.450.10">
    <property type="entry name" value="Lipopolysaccharide (LPS) transport protein A like domain"/>
    <property type="match status" value="3"/>
</dbReference>
<evidence type="ECO:0000313" key="4">
    <source>
        <dbReference type="EMBL" id="VFB13115.1"/>
    </source>
</evidence>
<dbReference type="GO" id="GO:0017089">
    <property type="term" value="F:glycolipid transfer activity"/>
    <property type="evidence" value="ECO:0007669"/>
    <property type="project" value="TreeGrafter"/>
</dbReference>
<dbReference type="EMBL" id="CAACYH010000004">
    <property type="protein sequence ID" value="VFB13115.1"/>
    <property type="molecule type" value="Genomic_DNA"/>
</dbReference>
<gene>
    <name evidence="4" type="ORF">NCTC7812_00635</name>
</gene>
<name>A0A449I0Z3_9BACE</name>
<evidence type="ECO:0000259" key="3">
    <source>
        <dbReference type="Pfam" id="PF13100"/>
    </source>
</evidence>
<feature type="domain" description="Organic solvent tolerance-like N-terminal" evidence="3">
    <location>
        <begin position="61"/>
        <end position="218"/>
    </location>
</feature>
<protein>
    <submittedName>
        <fullName evidence="4">Organic solvent tolerance protein OstA</fullName>
    </submittedName>
</protein>
<dbReference type="OrthoDB" id="9805931at2"/>
<keyword evidence="1" id="KW-0732">Signal</keyword>
<dbReference type="InterPro" id="IPR052037">
    <property type="entry name" value="LPS_export_LptA"/>
</dbReference>
<dbReference type="Proteomes" id="UP000396835">
    <property type="component" value="Unassembled WGS sequence"/>
</dbReference>
<evidence type="ECO:0000256" key="2">
    <source>
        <dbReference type="SAM" id="MobiDB-lite"/>
    </source>
</evidence>
<feature type="region of interest" description="Disordered" evidence="2">
    <location>
        <begin position="553"/>
        <end position="572"/>
    </location>
</feature>
<dbReference type="AlphaFoldDB" id="A0A449I0Z3"/>
<dbReference type="GO" id="GO:0015920">
    <property type="term" value="P:lipopolysaccharide transport"/>
    <property type="evidence" value="ECO:0007669"/>
    <property type="project" value="TreeGrafter"/>
</dbReference>
<dbReference type="Pfam" id="PF13100">
    <property type="entry name" value="OstA_2"/>
    <property type="match status" value="1"/>
</dbReference>